<keyword evidence="5 6" id="KW-0472">Membrane</keyword>
<dbReference type="Proteomes" id="UP000824540">
    <property type="component" value="Unassembled WGS sequence"/>
</dbReference>
<dbReference type="EMBL" id="JAFBMS010000154">
    <property type="protein sequence ID" value="KAG9334294.1"/>
    <property type="molecule type" value="Genomic_DNA"/>
</dbReference>
<dbReference type="GO" id="GO:0005886">
    <property type="term" value="C:plasma membrane"/>
    <property type="evidence" value="ECO:0007669"/>
    <property type="project" value="InterPro"/>
</dbReference>
<protein>
    <recommendedName>
        <fullName evidence="6">Transmembrane channel-like protein</fullName>
    </recommendedName>
</protein>
<comment type="subcellular location">
    <subcellularLocation>
        <location evidence="1 6">Membrane</location>
        <topology evidence="1 6">Multi-pass membrane protein</topology>
    </subcellularLocation>
</comment>
<dbReference type="GO" id="GO:0008381">
    <property type="term" value="F:mechanosensitive monoatomic ion channel activity"/>
    <property type="evidence" value="ECO:0007669"/>
    <property type="project" value="TreeGrafter"/>
</dbReference>
<feature type="transmembrane region" description="Helical" evidence="6">
    <location>
        <begin position="77"/>
        <end position="103"/>
    </location>
</feature>
<name>A0A8T2N2I5_9TELE</name>
<organism evidence="8 9">
    <name type="scientific">Albula glossodonta</name>
    <name type="common">roundjaw bonefish</name>
    <dbReference type="NCBI Taxonomy" id="121402"/>
    <lineage>
        <taxon>Eukaryota</taxon>
        <taxon>Metazoa</taxon>
        <taxon>Chordata</taxon>
        <taxon>Craniata</taxon>
        <taxon>Vertebrata</taxon>
        <taxon>Euteleostomi</taxon>
        <taxon>Actinopterygii</taxon>
        <taxon>Neopterygii</taxon>
        <taxon>Teleostei</taxon>
        <taxon>Albuliformes</taxon>
        <taxon>Albulidae</taxon>
        <taxon>Albula</taxon>
    </lineage>
</organism>
<keyword evidence="4 6" id="KW-1133">Transmembrane helix</keyword>
<feature type="transmembrane region" description="Helical" evidence="6">
    <location>
        <begin position="478"/>
        <end position="499"/>
    </location>
</feature>
<dbReference type="InterPro" id="IPR012496">
    <property type="entry name" value="TMC_dom"/>
</dbReference>
<evidence type="ECO:0000256" key="6">
    <source>
        <dbReference type="RuleBase" id="RU310713"/>
    </source>
</evidence>
<feature type="transmembrane region" description="Helical" evidence="6">
    <location>
        <begin position="177"/>
        <end position="198"/>
    </location>
</feature>
<keyword evidence="3 6" id="KW-0812">Transmembrane</keyword>
<feature type="transmembrane region" description="Helical" evidence="6">
    <location>
        <begin position="279"/>
        <end position="299"/>
    </location>
</feature>
<evidence type="ECO:0000313" key="8">
    <source>
        <dbReference type="EMBL" id="KAG9334294.1"/>
    </source>
</evidence>
<evidence type="ECO:0000256" key="2">
    <source>
        <dbReference type="ARBA" id="ARBA00006510"/>
    </source>
</evidence>
<keyword evidence="9" id="KW-1185">Reference proteome</keyword>
<evidence type="ECO:0000256" key="3">
    <source>
        <dbReference type="ARBA" id="ARBA00022692"/>
    </source>
</evidence>
<reference evidence="8" key="1">
    <citation type="thesis" date="2021" institute="BYU ScholarsArchive" country="Provo, UT, USA">
        <title>Applications of and Algorithms for Genome Assembly and Genomic Analyses with an Emphasis on Marine Teleosts.</title>
        <authorList>
            <person name="Pickett B.D."/>
        </authorList>
    </citation>
    <scope>NUCLEOTIDE SEQUENCE</scope>
    <source>
        <strain evidence="8">HI-2016</strain>
    </source>
</reference>
<comment type="similarity">
    <text evidence="2 6">Belongs to the TMC family.</text>
</comment>
<feature type="transmembrane region" description="Helical" evidence="6">
    <location>
        <begin position="319"/>
        <end position="341"/>
    </location>
</feature>
<feature type="domain" description="TMC" evidence="7">
    <location>
        <begin position="366"/>
        <end position="475"/>
    </location>
</feature>
<dbReference type="InterPro" id="IPR038900">
    <property type="entry name" value="TMC"/>
</dbReference>
<dbReference type="PANTHER" id="PTHR23302:SF45">
    <property type="entry name" value="TRANSMEMBRANE CHANNEL-LIKE PROTEIN 4"/>
    <property type="match status" value="1"/>
</dbReference>
<dbReference type="PANTHER" id="PTHR23302">
    <property type="entry name" value="TRANSMEMBRANE CHANNEL-RELATED"/>
    <property type="match status" value="1"/>
</dbReference>
<feature type="transmembrane region" description="Helical" evidence="6">
    <location>
        <begin position="247"/>
        <end position="267"/>
    </location>
</feature>
<gene>
    <name evidence="8" type="ORF">JZ751_008276</name>
</gene>
<accession>A0A8T2N2I5</accession>
<sequence length="606" mass="67944">MDFRGSYAEGSAAGGRQVQQMKVPVVSGWQSWRRSKSKTLKRFREEAGGTLAYVALWRRNLQKIGGHFGGGVQSYFLFLRFLVVLNFLSFLLIASFVLVPSIIFHSRSSGNNSNINISAGQEVCTDYEPNPQGLVDFYTYFIDLLTGTGFMEYSYLFYGYYNNTEGITNDFSYNIPLAYLLTAAFYSIFCLICIVIRMGSVIRVTVKTGGRTVGGYSMLVDLEEERIKLKAASLTLGQTVGLYSLRAFLNLIVLGLIIGAFVCIFLATQFSQTNRETDFLSLVVQYLPSIVITLANFVVPFLCDQIALLEKHAPSTTVILALLRAVFLRLASLGVLVITLWSQITCSTEDGGTCSPCGYNHTLYQCWETRVGQEMYKLAMFDFLTVIAVMILVEFPRRMVVDSCSWKLVKFVGRQEFVVPQNVLGLVYGQTVVWIGALFCPLLPVINTVKFIIIFYCKKMTLFYNCQPANRTFRSTSSNFFFLLVLLFGWILAAFTLIYSVAAIHPSMSCGPFRSLTMMWSVVPNSFYSLSSSTQDFLRYIGSQAFSIPLFVLSCVVLSYMAALASVYGQSVSLLKAQLKLEGRDKQFLVKQIEELSSASRKRQDC</sequence>
<evidence type="ECO:0000259" key="7">
    <source>
        <dbReference type="Pfam" id="PF07810"/>
    </source>
</evidence>
<evidence type="ECO:0000256" key="5">
    <source>
        <dbReference type="ARBA" id="ARBA00023136"/>
    </source>
</evidence>
<comment type="caution">
    <text evidence="8">The sequence shown here is derived from an EMBL/GenBank/DDBJ whole genome shotgun (WGS) entry which is preliminary data.</text>
</comment>
<dbReference type="OrthoDB" id="1936208at2759"/>
<evidence type="ECO:0000256" key="4">
    <source>
        <dbReference type="ARBA" id="ARBA00022989"/>
    </source>
</evidence>
<proteinExistence type="inferred from homology"/>
<feature type="transmembrane region" description="Helical" evidence="6">
    <location>
        <begin position="432"/>
        <end position="457"/>
    </location>
</feature>
<evidence type="ECO:0000313" key="9">
    <source>
        <dbReference type="Proteomes" id="UP000824540"/>
    </source>
</evidence>
<feature type="transmembrane region" description="Helical" evidence="6">
    <location>
        <begin position="137"/>
        <end position="156"/>
    </location>
</feature>
<feature type="transmembrane region" description="Helical" evidence="6">
    <location>
        <begin position="546"/>
        <end position="568"/>
    </location>
</feature>
<dbReference type="AlphaFoldDB" id="A0A8T2N2I5"/>
<evidence type="ECO:0000256" key="1">
    <source>
        <dbReference type="ARBA" id="ARBA00004141"/>
    </source>
</evidence>
<dbReference type="Pfam" id="PF07810">
    <property type="entry name" value="TMC"/>
    <property type="match status" value="1"/>
</dbReference>
<feature type="transmembrane region" description="Helical" evidence="6">
    <location>
        <begin position="375"/>
        <end position="393"/>
    </location>
</feature>